<dbReference type="PANTHER" id="PTHR30405">
    <property type="entry name" value="TRANSPOSASE"/>
    <property type="match status" value="1"/>
</dbReference>
<evidence type="ECO:0000313" key="10">
    <source>
        <dbReference type="Proteomes" id="UP000677668"/>
    </source>
</evidence>
<evidence type="ECO:0000256" key="6">
    <source>
        <dbReference type="SAM" id="MobiDB-lite"/>
    </source>
</evidence>
<evidence type="ECO:0000259" key="8">
    <source>
        <dbReference type="Pfam" id="PF07282"/>
    </source>
</evidence>
<keyword evidence="4" id="KW-0238">DNA-binding</keyword>
<dbReference type="EMBL" id="CP072643">
    <property type="protein sequence ID" value="QUV95687.1"/>
    <property type="molecule type" value="Genomic_DNA"/>
</dbReference>
<comment type="similarity">
    <text evidence="2">In the N-terminal section; belongs to the transposase 2 family.</text>
</comment>
<evidence type="ECO:0000313" key="9">
    <source>
        <dbReference type="EMBL" id="QUV95687.1"/>
    </source>
</evidence>
<evidence type="ECO:0000259" key="7">
    <source>
        <dbReference type="Pfam" id="PF01385"/>
    </source>
</evidence>
<dbReference type="NCBIfam" id="NF040570">
    <property type="entry name" value="guided_TnpB"/>
    <property type="match status" value="1"/>
</dbReference>
<feature type="domain" description="Cas12f1-like TNB" evidence="8">
    <location>
        <begin position="298"/>
        <end position="363"/>
    </location>
</feature>
<evidence type="ECO:0000256" key="1">
    <source>
        <dbReference type="ARBA" id="ARBA00008761"/>
    </source>
</evidence>
<keyword evidence="10" id="KW-1185">Reference proteome</keyword>
<gene>
    <name evidence="9" type="ORF">J8C05_12735</name>
</gene>
<evidence type="ECO:0000256" key="2">
    <source>
        <dbReference type="ARBA" id="ARBA00011044"/>
    </source>
</evidence>
<dbReference type="RefSeq" id="WP_211423895.1">
    <property type="nucleotide sequence ID" value="NZ_CP072643.1"/>
</dbReference>
<keyword evidence="3" id="KW-0815">Transposition</keyword>
<keyword evidence="5" id="KW-0233">DNA recombination</keyword>
<accession>A0ABX8B508</accession>
<comment type="similarity">
    <text evidence="1">In the C-terminal section; belongs to the transposase 35 family.</text>
</comment>
<dbReference type="Proteomes" id="UP000677668">
    <property type="component" value="Chromosome 2"/>
</dbReference>
<organism evidence="9 10">
    <name type="scientific">Chloracidobacterium sp. N</name>
    <dbReference type="NCBI Taxonomy" id="2821540"/>
    <lineage>
        <taxon>Bacteria</taxon>
        <taxon>Pseudomonadati</taxon>
        <taxon>Acidobacteriota</taxon>
        <taxon>Terriglobia</taxon>
        <taxon>Terriglobales</taxon>
        <taxon>Acidobacteriaceae</taxon>
        <taxon>Chloracidobacterium</taxon>
        <taxon>Chloracidobacterium aggregatum</taxon>
    </lineage>
</organism>
<feature type="domain" description="Probable transposase IS891/IS1136/IS1341" evidence="7">
    <location>
        <begin position="166"/>
        <end position="286"/>
    </location>
</feature>
<sequence length="420" mass="47982">MRVMEAKLLNGTAEQYQALDEAIRTAQFVRNKCVRYWMDNKSVNKAVLYAHCKGLAKEFDFARKLNSAARQASAERAWASISRFHTNCRNKAVKKGYPKFKKHCRSVEYKVSGWKLSGDGMTISFTDGFNAGSFALYCNGEARRLILESKINRVRVIRRADGYYAQFCLDVERKERGAYTGNVIGIDLGLKAFYTDQNGNPVECPKFLRRSERRLKQHQRRLSRKFKKRAKSQSKNYHKQRKRLGKVHLKVQRQRKDWAIKQARCVVASHDVVAYEDLQVKNLVKNHHLAKSIHDAGWSQFTQWLDYYGKVWDKAVVSVPPQYTTQDCSNCGHRVVKTLSTRTHSCPKCGFESDRDQNAALNILKKGLSILGMEWQNSTFGQKGTASKEGTLGERCTAALEGQPDEVSALAEPRTRIPCL</sequence>
<dbReference type="PANTHER" id="PTHR30405:SF25">
    <property type="entry name" value="RNA-GUIDED DNA ENDONUCLEASE INSQ-RELATED"/>
    <property type="match status" value="1"/>
</dbReference>
<dbReference type="Pfam" id="PF07282">
    <property type="entry name" value="Cas12f1-like_TNB"/>
    <property type="match status" value="1"/>
</dbReference>
<evidence type="ECO:0000256" key="5">
    <source>
        <dbReference type="ARBA" id="ARBA00023172"/>
    </source>
</evidence>
<evidence type="ECO:0000256" key="4">
    <source>
        <dbReference type="ARBA" id="ARBA00023125"/>
    </source>
</evidence>
<protein>
    <submittedName>
        <fullName evidence="9">Transposase</fullName>
    </submittedName>
</protein>
<dbReference type="InterPro" id="IPR001959">
    <property type="entry name" value="Transposase"/>
</dbReference>
<dbReference type="InterPro" id="IPR010095">
    <property type="entry name" value="Cas12f1-like_TNB"/>
</dbReference>
<reference evidence="9 10" key="1">
    <citation type="submission" date="2021-03" db="EMBL/GenBank/DDBJ databases">
        <title>Genomic and phenotypic characterization of Chloracidobacterium isolates provides evidence for multiple species.</title>
        <authorList>
            <person name="Saini M.K."/>
            <person name="Costas A.M.G."/>
            <person name="Tank M."/>
            <person name="Bryant D.A."/>
        </authorList>
    </citation>
    <scope>NUCLEOTIDE SEQUENCE [LARGE SCALE GENOMIC DNA]</scope>
    <source>
        <strain evidence="9 10">N</strain>
    </source>
</reference>
<dbReference type="Pfam" id="PF01385">
    <property type="entry name" value="OrfB_IS605"/>
    <property type="match status" value="1"/>
</dbReference>
<proteinExistence type="inferred from homology"/>
<dbReference type="InterPro" id="IPR051399">
    <property type="entry name" value="RNA-guided_DNA_endo/Transpos"/>
</dbReference>
<name>A0ABX8B508_9BACT</name>
<feature type="region of interest" description="Disordered" evidence="6">
    <location>
        <begin position="225"/>
        <end position="246"/>
    </location>
</feature>
<evidence type="ECO:0000256" key="3">
    <source>
        <dbReference type="ARBA" id="ARBA00022578"/>
    </source>
</evidence>